<dbReference type="InterPro" id="IPR014044">
    <property type="entry name" value="CAP_dom"/>
</dbReference>
<dbReference type="Pfam" id="PF07833">
    <property type="entry name" value="Cu_amine_oxidN1"/>
    <property type="match status" value="1"/>
</dbReference>
<evidence type="ECO:0000313" key="5">
    <source>
        <dbReference type="EMBL" id="MBC9786551.1"/>
    </source>
</evidence>
<dbReference type="SUPFAM" id="SSF55383">
    <property type="entry name" value="Copper amine oxidase, domain N"/>
    <property type="match status" value="1"/>
</dbReference>
<protein>
    <submittedName>
        <fullName evidence="5">Uncharacterized protein</fullName>
    </submittedName>
</protein>
<dbReference type="Gene3D" id="3.30.457.10">
    <property type="entry name" value="Copper amine oxidase-like, N-terminal domain"/>
    <property type="match status" value="1"/>
</dbReference>
<dbReference type="Pfam" id="PF00188">
    <property type="entry name" value="CAP"/>
    <property type="match status" value="1"/>
</dbReference>
<keyword evidence="1" id="KW-0732">Signal</keyword>
<dbReference type="Pfam" id="PF14504">
    <property type="entry name" value="CAP_assoc_N"/>
    <property type="match status" value="1"/>
</dbReference>
<dbReference type="EMBL" id="JACVHF010000046">
    <property type="protein sequence ID" value="MBC9786551.1"/>
    <property type="molecule type" value="Genomic_DNA"/>
</dbReference>
<evidence type="ECO:0000256" key="1">
    <source>
        <dbReference type="SAM" id="SignalP"/>
    </source>
</evidence>
<dbReference type="Proteomes" id="UP000617402">
    <property type="component" value="Unassembled WGS sequence"/>
</dbReference>
<dbReference type="InterPro" id="IPR036582">
    <property type="entry name" value="Mao_N_sf"/>
</dbReference>
<evidence type="ECO:0000259" key="3">
    <source>
        <dbReference type="Pfam" id="PF07833"/>
    </source>
</evidence>
<keyword evidence="6" id="KW-1185">Reference proteome</keyword>
<gene>
    <name evidence="5" type="ORF">H1S01_19025</name>
</gene>
<evidence type="ECO:0000259" key="4">
    <source>
        <dbReference type="Pfam" id="PF14504"/>
    </source>
</evidence>
<feature type="signal peptide" evidence="1">
    <location>
        <begin position="1"/>
        <end position="32"/>
    </location>
</feature>
<accession>A0ABR7T9J3</accession>
<feature type="chain" id="PRO_5046579022" evidence="1">
    <location>
        <begin position="33"/>
        <end position="479"/>
    </location>
</feature>
<organism evidence="5 6">
    <name type="scientific">Heliobacterium chlorum</name>
    <dbReference type="NCBI Taxonomy" id="2698"/>
    <lineage>
        <taxon>Bacteria</taxon>
        <taxon>Bacillati</taxon>
        <taxon>Bacillota</taxon>
        <taxon>Clostridia</taxon>
        <taxon>Eubacteriales</taxon>
        <taxon>Heliobacteriaceae</taxon>
        <taxon>Heliobacterium</taxon>
    </lineage>
</organism>
<dbReference type="RefSeq" id="WP_188041972.1">
    <property type="nucleotide sequence ID" value="NZ_JACVHF010000046.1"/>
</dbReference>
<dbReference type="InterPro" id="IPR029410">
    <property type="entry name" value="CAP_assoc"/>
</dbReference>
<sequence length="479" mass="53379">MRRNHKRGLRSGLLLTFLCVSTIFATSTSALAESIHSSDSGSDISIVTNGKKIDLSLPPMIVGDRILIPLRSVSETIGADVAWDEETRTIRVEQGTTTSVLLWPDLDWMKVNDTLKPMEVPPRIIDGRTYVSLRFLSEALGDEVTWDSASRTAEITVTGKVPVVNRSQKTATEWSIFGIKVGDKEARIREMLGEPSRIDPGEYGYDWWIYNADPLRLVMVGVGKGTVKTIFTTAKEAGLGGLSIGDSRNTLKGRYPLKEKVQVDIPEGTVEYELTDEDLQTRPLWVQDGIAAIFYIDKHLDSRISGIRLLDVNQLWVEPRYSYHARLRTSISSLPEPLLQVEKAQPILQAYERQILDLTNGARKMMGQHTLIWSEEAAEVIGGHNRDMIENGYFGHESPSKGNLGDRLQAAGVDYKIAGENLAMGQVDAIEAIFGWLNSEGHRENLSNDKFRELGVSVDIGKDEEGNIVRYYGQNFLAK</sequence>
<dbReference type="SUPFAM" id="SSF55797">
    <property type="entry name" value="PR-1-like"/>
    <property type="match status" value="1"/>
</dbReference>
<comment type="caution">
    <text evidence="5">The sequence shown here is derived from an EMBL/GenBank/DDBJ whole genome shotgun (WGS) entry which is preliminary data.</text>
</comment>
<feature type="domain" description="CAP-associated" evidence="4">
    <location>
        <begin position="182"/>
        <end position="315"/>
    </location>
</feature>
<reference evidence="5 6" key="1">
    <citation type="submission" date="2020-07" db="EMBL/GenBank/DDBJ databases">
        <title>Draft whole-genome sequence of Heliobacterium chlorum DSM 3682, type strain.</title>
        <authorList>
            <person name="Kyndt J.A."/>
            <person name="Meyer T.E."/>
            <person name="Imhoff J.F."/>
        </authorList>
    </citation>
    <scope>NUCLEOTIDE SEQUENCE [LARGE SCALE GENOMIC DNA]</scope>
    <source>
        <strain evidence="5 6">DSM 3682</strain>
    </source>
</reference>
<feature type="domain" description="Copper amine oxidase-like N-terminal" evidence="3">
    <location>
        <begin position="48"/>
        <end position="155"/>
    </location>
</feature>
<proteinExistence type="predicted"/>
<feature type="domain" description="SCP" evidence="2">
    <location>
        <begin position="356"/>
        <end position="466"/>
    </location>
</feature>
<evidence type="ECO:0000259" key="2">
    <source>
        <dbReference type="Pfam" id="PF00188"/>
    </source>
</evidence>
<dbReference type="InterPro" id="IPR012854">
    <property type="entry name" value="Cu_amine_oxidase-like_N"/>
</dbReference>
<dbReference type="PANTHER" id="PTHR31157:SF26">
    <property type="entry name" value="SCP-LIKE EXTRACELLULAR PROTEIN"/>
    <property type="match status" value="1"/>
</dbReference>
<evidence type="ECO:0000313" key="6">
    <source>
        <dbReference type="Proteomes" id="UP000617402"/>
    </source>
</evidence>
<name>A0ABR7T9J3_HELCL</name>
<dbReference type="InterPro" id="IPR035940">
    <property type="entry name" value="CAP_sf"/>
</dbReference>
<dbReference type="PANTHER" id="PTHR31157">
    <property type="entry name" value="SCP DOMAIN-CONTAINING PROTEIN"/>
    <property type="match status" value="1"/>
</dbReference>
<dbReference type="CDD" id="cd05379">
    <property type="entry name" value="CAP_bacterial"/>
    <property type="match status" value="1"/>
</dbReference>
<dbReference type="Gene3D" id="3.40.33.10">
    <property type="entry name" value="CAP"/>
    <property type="match status" value="1"/>
</dbReference>